<sequence>PVRQLEAEPEMERWQLEERKLQAALETLDCTERRVRLGLSVAEPTAEELAEAQQLQ</sequence>
<evidence type="ECO:0000313" key="2">
    <source>
        <dbReference type="Proteomes" id="UP001642464"/>
    </source>
</evidence>
<reference evidence="1 2" key="1">
    <citation type="submission" date="2024-02" db="EMBL/GenBank/DDBJ databases">
        <authorList>
            <person name="Chen Y."/>
            <person name="Shah S."/>
            <person name="Dougan E. K."/>
            <person name="Thang M."/>
            <person name="Chan C."/>
        </authorList>
    </citation>
    <scope>NUCLEOTIDE SEQUENCE [LARGE SCALE GENOMIC DNA]</scope>
</reference>
<dbReference type="Proteomes" id="UP001642464">
    <property type="component" value="Unassembled WGS sequence"/>
</dbReference>
<feature type="non-terminal residue" evidence="1">
    <location>
        <position position="1"/>
    </location>
</feature>
<protein>
    <submittedName>
        <fullName evidence="1">Uncharacterized protein</fullName>
    </submittedName>
</protein>
<name>A0ABP0JQX2_9DINO</name>
<organism evidence="1 2">
    <name type="scientific">Durusdinium trenchii</name>
    <dbReference type="NCBI Taxonomy" id="1381693"/>
    <lineage>
        <taxon>Eukaryota</taxon>
        <taxon>Sar</taxon>
        <taxon>Alveolata</taxon>
        <taxon>Dinophyceae</taxon>
        <taxon>Suessiales</taxon>
        <taxon>Symbiodiniaceae</taxon>
        <taxon>Durusdinium</taxon>
    </lineage>
</organism>
<feature type="non-terminal residue" evidence="1">
    <location>
        <position position="56"/>
    </location>
</feature>
<accession>A0ABP0JQX2</accession>
<evidence type="ECO:0000313" key="1">
    <source>
        <dbReference type="EMBL" id="CAK9016859.1"/>
    </source>
</evidence>
<gene>
    <name evidence="1" type="ORF">SCF082_LOCUS13376</name>
</gene>
<comment type="caution">
    <text evidence="1">The sequence shown here is derived from an EMBL/GenBank/DDBJ whole genome shotgun (WGS) entry which is preliminary data.</text>
</comment>
<proteinExistence type="predicted"/>
<keyword evidence="2" id="KW-1185">Reference proteome</keyword>
<dbReference type="EMBL" id="CAXAMM010008247">
    <property type="protein sequence ID" value="CAK9016859.1"/>
    <property type="molecule type" value="Genomic_DNA"/>
</dbReference>